<feature type="compositionally biased region" description="Basic and acidic residues" evidence="1">
    <location>
        <begin position="390"/>
        <end position="405"/>
    </location>
</feature>
<dbReference type="Proteomes" id="UP000590412">
    <property type="component" value="Unassembled WGS sequence"/>
</dbReference>
<feature type="compositionally biased region" description="Low complexity" evidence="1">
    <location>
        <begin position="707"/>
        <end position="722"/>
    </location>
</feature>
<dbReference type="AlphaFoldDB" id="A0A8X7NIK2"/>
<feature type="region of interest" description="Disordered" evidence="1">
    <location>
        <begin position="452"/>
        <end position="517"/>
    </location>
</feature>
<name>A0A8X7NIK2_CANPA</name>
<evidence type="ECO:0000313" key="3">
    <source>
        <dbReference type="Proteomes" id="UP000590412"/>
    </source>
</evidence>
<feature type="compositionally biased region" description="Polar residues" evidence="1">
    <location>
        <begin position="492"/>
        <end position="512"/>
    </location>
</feature>
<evidence type="ECO:0000256" key="1">
    <source>
        <dbReference type="SAM" id="MobiDB-lite"/>
    </source>
</evidence>
<evidence type="ECO:0000313" key="2">
    <source>
        <dbReference type="EMBL" id="KAF6045533.1"/>
    </source>
</evidence>
<proteinExistence type="predicted"/>
<feature type="region of interest" description="Disordered" evidence="1">
    <location>
        <begin position="342"/>
        <end position="409"/>
    </location>
</feature>
<accession>A0A8X7NIK2</accession>
<feature type="compositionally biased region" description="Polar residues" evidence="1">
    <location>
        <begin position="346"/>
        <end position="356"/>
    </location>
</feature>
<feature type="compositionally biased region" description="Basic residues" evidence="1">
    <location>
        <begin position="357"/>
        <end position="371"/>
    </location>
</feature>
<organism evidence="2 3">
    <name type="scientific">Candida parapsilosis</name>
    <name type="common">Yeast</name>
    <dbReference type="NCBI Taxonomy" id="5480"/>
    <lineage>
        <taxon>Eukaryota</taxon>
        <taxon>Fungi</taxon>
        <taxon>Dikarya</taxon>
        <taxon>Ascomycota</taxon>
        <taxon>Saccharomycotina</taxon>
        <taxon>Pichiomycetes</taxon>
        <taxon>Debaryomycetaceae</taxon>
        <taxon>Candida/Lodderomyces clade</taxon>
        <taxon>Candida</taxon>
    </lineage>
</organism>
<dbReference type="EMBL" id="JABWAB010000009">
    <property type="protein sequence ID" value="KAF6045533.1"/>
    <property type="molecule type" value="Genomic_DNA"/>
</dbReference>
<feature type="compositionally biased region" description="Basic residues" evidence="1">
    <location>
        <begin position="470"/>
        <end position="485"/>
    </location>
</feature>
<reference evidence="2" key="1">
    <citation type="submission" date="2020-03" db="EMBL/GenBank/DDBJ databases">
        <title>FDA dAtabase for Regulatory Grade micrObial Sequences (FDA-ARGOS): Supporting development and validation of Infectious Disease Dx tests.</title>
        <authorList>
            <person name="Campos J."/>
            <person name="Goldberg B."/>
            <person name="Tallon L."/>
            <person name="Sadzewicz L."/>
            <person name="Vavikolanu K."/>
            <person name="Mehta A."/>
            <person name="Aluvathingal J."/>
            <person name="Nadendla S."/>
            <person name="Nandy P."/>
            <person name="Geyer C."/>
            <person name="Yan Y."/>
            <person name="Sichtig H."/>
        </authorList>
    </citation>
    <scope>NUCLEOTIDE SEQUENCE [LARGE SCALE GENOMIC DNA]</scope>
    <source>
        <strain evidence="2">FDAARGOS_652</strain>
    </source>
</reference>
<gene>
    <name evidence="2" type="ORF">FOB60_005105</name>
</gene>
<sequence>MTESLASKAPFDPRSRWNARRGRKPQDYDYYSHLNVTTTTNYANAYTPILDEVIPTTNGFISSLRDNITTIASNPSTTTTTTTQHFAKNIATTNIAHTSVNEDTFKTPILNRTRAMDWRTRRRARMLAQVDCKLKLDTNHQEKSESPELKLEVVCTLHESNSSQDVVSGLNGRDPELHAIEQSAKTPGEFLLREKTLEVSHDINNEDENDNQVDDIAPADDVGSRADVFGSNTERVDILADGSTEIFAHGIVTDAIPQGSPSKDAIKPKWKRFLGNAFRKHPRKLTGTGSEHVCTAVATQSINDEVQSNGQMKGTTAQKWSKFGNALRKPFVKKRITKGTTELAASENTKAASPSQVKKRSRNLFRRKVRASKSAPHYDTSSDADVGSESNKEGEHEPETVDHAETPNGNVAECVPVVEDTSFGVANSNLFFREQCDNPYWPYNYEGDAPANDVEAAPTSAAKDVPDKSKSKKHKKKRRGKKSSSKSKASSVTELESTAGNSVTENASSSGAQAERRAADLAPLNSDAGPYAVNENSPMRAIDYGYEETPTVTSIDSEPSIDEPIVATEDNNEVSEDVPRATSWESIRLSRLSDQAAGIAGCHRMETKAQRFKQKIQALGKSFAYAFHFKSRSSIVENADDNDRDVGRGTVSPEQNGNAALEEPFIRKKKKVSRIVNWKQKIQHRLKKLAKSEAATGCETNADTDQPKNPAAAAKNFFNRQL</sequence>
<comment type="caution">
    <text evidence="2">The sequence shown here is derived from an EMBL/GenBank/DDBJ whole genome shotgun (WGS) entry which is preliminary data.</text>
</comment>
<protein>
    <submittedName>
        <fullName evidence="2">Uncharacterized protein</fullName>
    </submittedName>
</protein>
<feature type="region of interest" description="Disordered" evidence="1">
    <location>
        <begin position="1"/>
        <end position="20"/>
    </location>
</feature>
<feature type="region of interest" description="Disordered" evidence="1">
    <location>
        <begin position="693"/>
        <end position="722"/>
    </location>
</feature>